<reference evidence="5" key="1">
    <citation type="submission" date="2017-07" db="EMBL/GenBank/DDBJ databases">
        <title>Taro Niue Genome Assembly and Annotation.</title>
        <authorList>
            <person name="Atibalentja N."/>
            <person name="Keating K."/>
            <person name="Fields C.J."/>
        </authorList>
    </citation>
    <scope>NUCLEOTIDE SEQUENCE</scope>
    <source>
        <strain evidence="5">Niue_2</strain>
        <tissue evidence="5">Leaf</tissue>
    </source>
</reference>
<evidence type="ECO:0000256" key="1">
    <source>
        <dbReference type="ARBA" id="ARBA00022737"/>
    </source>
</evidence>
<protein>
    <recommendedName>
        <fullName evidence="4">PUM-HD domain-containing protein</fullName>
    </recommendedName>
</protein>
<evidence type="ECO:0000256" key="2">
    <source>
        <dbReference type="ARBA" id="ARBA00022845"/>
    </source>
</evidence>
<keyword evidence="2" id="KW-0810">Translation regulation</keyword>
<dbReference type="GO" id="GO:0003729">
    <property type="term" value="F:mRNA binding"/>
    <property type="evidence" value="ECO:0007669"/>
    <property type="project" value="TreeGrafter"/>
</dbReference>
<evidence type="ECO:0000313" key="5">
    <source>
        <dbReference type="EMBL" id="MQM11778.1"/>
    </source>
</evidence>
<keyword evidence="6" id="KW-1185">Reference proteome</keyword>
<feature type="repeat" description="Pumilio" evidence="3">
    <location>
        <begin position="102"/>
        <end position="139"/>
    </location>
</feature>
<feature type="domain" description="PUM-HD" evidence="4">
    <location>
        <begin position="1"/>
        <end position="165"/>
    </location>
</feature>
<dbReference type="EMBL" id="NMUH01005094">
    <property type="protein sequence ID" value="MQM11778.1"/>
    <property type="molecule type" value="Genomic_DNA"/>
</dbReference>
<dbReference type="InterPro" id="IPR033133">
    <property type="entry name" value="PUM-HD"/>
</dbReference>
<evidence type="ECO:0000313" key="6">
    <source>
        <dbReference type="Proteomes" id="UP000652761"/>
    </source>
</evidence>
<dbReference type="OrthoDB" id="668540at2759"/>
<comment type="caution">
    <text evidence="5">The sequence shown here is derived from an EMBL/GenBank/DDBJ whole genome shotgun (WGS) entry which is preliminary data.</text>
</comment>
<gene>
    <name evidence="5" type="ORF">Taro_044691</name>
</gene>
<proteinExistence type="predicted"/>
<dbReference type="GO" id="GO:0006417">
    <property type="term" value="P:regulation of translation"/>
    <property type="evidence" value="ECO:0007669"/>
    <property type="project" value="UniProtKB-KW"/>
</dbReference>
<dbReference type="Gene3D" id="1.25.10.10">
    <property type="entry name" value="Leucine-rich Repeat Variant"/>
    <property type="match status" value="1"/>
</dbReference>
<dbReference type="Pfam" id="PF00806">
    <property type="entry name" value="PUF"/>
    <property type="match status" value="3"/>
</dbReference>
<feature type="repeat" description="Pumilio" evidence="3">
    <location>
        <begin position="66"/>
        <end position="101"/>
    </location>
</feature>
<dbReference type="PROSITE" id="PS50302">
    <property type="entry name" value="PUM"/>
    <property type="match status" value="2"/>
</dbReference>
<accession>A0A843WYS6</accession>
<dbReference type="AlphaFoldDB" id="A0A843WYS6"/>
<organism evidence="5 6">
    <name type="scientific">Colocasia esculenta</name>
    <name type="common">Wild taro</name>
    <name type="synonym">Arum esculentum</name>
    <dbReference type="NCBI Taxonomy" id="4460"/>
    <lineage>
        <taxon>Eukaryota</taxon>
        <taxon>Viridiplantae</taxon>
        <taxon>Streptophyta</taxon>
        <taxon>Embryophyta</taxon>
        <taxon>Tracheophyta</taxon>
        <taxon>Spermatophyta</taxon>
        <taxon>Magnoliopsida</taxon>
        <taxon>Liliopsida</taxon>
        <taxon>Araceae</taxon>
        <taxon>Aroideae</taxon>
        <taxon>Colocasieae</taxon>
        <taxon>Colocasia</taxon>
    </lineage>
</organism>
<dbReference type="InterPro" id="IPR001313">
    <property type="entry name" value="Pumilio_RNA-bd_rpt"/>
</dbReference>
<evidence type="ECO:0000256" key="3">
    <source>
        <dbReference type="PROSITE-ProRule" id="PRU00317"/>
    </source>
</evidence>
<dbReference type="PANTHER" id="PTHR12537:SF147">
    <property type="entry name" value="PUMILIO HOMOLOG 12"/>
    <property type="match status" value="1"/>
</dbReference>
<dbReference type="PROSITE" id="PS50303">
    <property type="entry name" value="PUM_HD"/>
    <property type="match status" value="1"/>
</dbReference>
<name>A0A843WYS6_COLES</name>
<sequence length="165" mass="18464">MPSFHRKGCLMNRGGVQFLLDAAIPHSVELAKDRQGCVVLQKCLNYVVQYLLELSVPSAMEVVLDKLEGNFAYLSVQKYSSNVVEKCLKYSGEDHHCRIISELINNPRLVQILQDPYGNYVIQSAIKSCKGALYDALVDAIRPHIPAIQSNPYGKKVLSTLSRKK</sequence>
<dbReference type="SUPFAM" id="SSF48371">
    <property type="entry name" value="ARM repeat"/>
    <property type="match status" value="1"/>
</dbReference>
<evidence type="ECO:0000259" key="4">
    <source>
        <dbReference type="PROSITE" id="PS50303"/>
    </source>
</evidence>
<dbReference type="InterPro" id="IPR011989">
    <property type="entry name" value="ARM-like"/>
</dbReference>
<dbReference type="SMART" id="SM00025">
    <property type="entry name" value="Pumilio"/>
    <property type="match status" value="3"/>
</dbReference>
<dbReference type="GO" id="GO:0005737">
    <property type="term" value="C:cytoplasm"/>
    <property type="evidence" value="ECO:0007669"/>
    <property type="project" value="TreeGrafter"/>
</dbReference>
<dbReference type="PANTHER" id="PTHR12537">
    <property type="entry name" value="RNA BINDING PROTEIN PUMILIO-RELATED"/>
    <property type="match status" value="1"/>
</dbReference>
<dbReference type="InterPro" id="IPR016024">
    <property type="entry name" value="ARM-type_fold"/>
</dbReference>
<keyword evidence="1" id="KW-0677">Repeat</keyword>
<dbReference type="Proteomes" id="UP000652761">
    <property type="component" value="Unassembled WGS sequence"/>
</dbReference>